<keyword evidence="1" id="KW-0597">Phosphoprotein</keyword>
<keyword evidence="5" id="KW-1185">Reference proteome</keyword>
<dbReference type="SMART" id="SM00448">
    <property type="entry name" value="REC"/>
    <property type="match status" value="1"/>
</dbReference>
<evidence type="ECO:0000313" key="4">
    <source>
        <dbReference type="EMBL" id="CCH53835.1"/>
    </source>
</evidence>
<dbReference type="PANTHER" id="PTHR37299">
    <property type="entry name" value="TRANSCRIPTIONAL REGULATOR-RELATED"/>
    <property type="match status" value="1"/>
</dbReference>
<evidence type="ECO:0000259" key="2">
    <source>
        <dbReference type="PROSITE" id="PS50110"/>
    </source>
</evidence>
<dbReference type="Gene3D" id="2.40.50.1020">
    <property type="entry name" value="LytTr DNA-binding domain"/>
    <property type="match status" value="1"/>
</dbReference>
<dbReference type="OrthoDB" id="1646880at2"/>
<feature type="domain" description="Response regulatory" evidence="2">
    <location>
        <begin position="5"/>
        <end position="118"/>
    </location>
</feature>
<gene>
    <name evidence="4" type="primary">lytT5</name>
    <name evidence="4" type="ORF">BN8_02964</name>
</gene>
<dbReference type="PROSITE" id="PS50110">
    <property type="entry name" value="RESPONSE_REGULATORY"/>
    <property type="match status" value="1"/>
</dbReference>
<dbReference type="EMBL" id="CAIT01000006">
    <property type="protein sequence ID" value="CCH53835.1"/>
    <property type="molecule type" value="Genomic_DNA"/>
</dbReference>
<dbReference type="InterPro" id="IPR001789">
    <property type="entry name" value="Sig_transdc_resp-reg_receiver"/>
</dbReference>
<dbReference type="Gene3D" id="3.40.50.2300">
    <property type="match status" value="1"/>
</dbReference>
<dbReference type="Pfam" id="PF00072">
    <property type="entry name" value="Response_reg"/>
    <property type="match status" value="1"/>
</dbReference>
<evidence type="ECO:0000256" key="1">
    <source>
        <dbReference type="PROSITE-ProRule" id="PRU00169"/>
    </source>
</evidence>
<dbReference type="InterPro" id="IPR011006">
    <property type="entry name" value="CheY-like_superfamily"/>
</dbReference>
<reference evidence="4 5" key="1">
    <citation type="journal article" date="2012" name="J. Bacteriol.">
        <title>Genome Sequence of the Filamentous Bacterium Fibrisoma limi BUZ 3T.</title>
        <authorList>
            <person name="Filippini M."/>
            <person name="Qi W."/>
            <person name="Jaenicke S."/>
            <person name="Goesmann A."/>
            <person name="Smits T.H."/>
            <person name="Bagheri H.C."/>
        </authorList>
    </citation>
    <scope>NUCLEOTIDE SEQUENCE [LARGE SCALE GENOMIC DNA]</scope>
    <source>
        <strain evidence="5">BUZ 3T</strain>
    </source>
</reference>
<dbReference type="STRING" id="1185876.BN8_02964"/>
<sequence>MTPYRTLLIDDELSAREVLQVYLQAEPSVVVTGEAANGTEAVRMILQQRPDLIFLDIQMPELDGFDVLREIWAYHKPVVVFTTAYDQYALKAFEVNAVDYLLKPFNDLRFYQALERAKEWLRRQSQPSVDALLGQLNTVAVPADSAAYLRRMLVKENGRMFFVDTGEIRYFDAEGNYITLHTSRNRYTIYDSLTNLETQLDPLDFVRIHRSYIINVNYIKEVETHYNGDYVVRLQSGEVLKWTRNYRDNLKAFYGKSR</sequence>
<dbReference type="AlphaFoldDB" id="I2GIW0"/>
<dbReference type="Pfam" id="PF04397">
    <property type="entry name" value="LytTR"/>
    <property type="match status" value="1"/>
</dbReference>
<name>I2GIW0_9BACT</name>
<dbReference type="InterPro" id="IPR007492">
    <property type="entry name" value="LytTR_DNA-bd_dom"/>
</dbReference>
<dbReference type="GO" id="GO:0000156">
    <property type="term" value="F:phosphorelay response regulator activity"/>
    <property type="evidence" value="ECO:0007669"/>
    <property type="project" value="InterPro"/>
</dbReference>
<dbReference type="SMART" id="SM00850">
    <property type="entry name" value="LytTR"/>
    <property type="match status" value="1"/>
</dbReference>
<dbReference type="InterPro" id="IPR046947">
    <property type="entry name" value="LytR-like"/>
</dbReference>
<dbReference type="PANTHER" id="PTHR37299:SF1">
    <property type="entry name" value="STAGE 0 SPORULATION PROTEIN A HOMOLOG"/>
    <property type="match status" value="1"/>
</dbReference>
<organism evidence="4 5">
    <name type="scientific">Fibrisoma limi BUZ 3</name>
    <dbReference type="NCBI Taxonomy" id="1185876"/>
    <lineage>
        <taxon>Bacteria</taxon>
        <taxon>Pseudomonadati</taxon>
        <taxon>Bacteroidota</taxon>
        <taxon>Cytophagia</taxon>
        <taxon>Cytophagales</taxon>
        <taxon>Spirosomataceae</taxon>
        <taxon>Fibrisoma</taxon>
    </lineage>
</organism>
<dbReference type="Proteomes" id="UP000009309">
    <property type="component" value="Unassembled WGS sequence"/>
</dbReference>
<feature type="domain" description="HTH LytTR-type" evidence="3">
    <location>
        <begin position="152"/>
        <end position="256"/>
    </location>
</feature>
<proteinExistence type="predicted"/>
<accession>I2GIW0</accession>
<dbReference type="RefSeq" id="WP_009282415.1">
    <property type="nucleotide sequence ID" value="NZ_CAIT01000006.1"/>
</dbReference>
<dbReference type="PROSITE" id="PS50930">
    <property type="entry name" value="HTH_LYTTR"/>
    <property type="match status" value="1"/>
</dbReference>
<evidence type="ECO:0000259" key="3">
    <source>
        <dbReference type="PROSITE" id="PS50930"/>
    </source>
</evidence>
<dbReference type="SUPFAM" id="SSF52172">
    <property type="entry name" value="CheY-like"/>
    <property type="match status" value="1"/>
</dbReference>
<feature type="modified residue" description="4-aspartylphosphate" evidence="1">
    <location>
        <position position="56"/>
    </location>
</feature>
<dbReference type="GO" id="GO:0003677">
    <property type="term" value="F:DNA binding"/>
    <property type="evidence" value="ECO:0007669"/>
    <property type="project" value="InterPro"/>
</dbReference>
<evidence type="ECO:0000313" key="5">
    <source>
        <dbReference type="Proteomes" id="UP000009309"/>
    </source>
</evidence>
<comment type="caution">
    <text evidence="4">The sequence shown here is derived from an EMBL/GenBank/DDBJ whole genome shotgun (WGS) entry which is preliminary data.</text>
</comment>
<dbReference type="eggNOG" id="COG3279">
    <property type="taxonomic scope" value="Bacteria"/>
</dbReference>
<protein>
    <submittedName>
        <fullName evidence="4">Sensory transduction protein lytT</fullName>
    </submittedName>
</protein>